<proteinExistence type="predicted"/>
<dbReference type="Proteomes" id="UP001552299">
    <property type="component" value="Unassembled WGS sequence"/>
</dbReference>
<dbReference type="AlphaFoldDB" id="A0ABD0UAP2"/>
<comment type="caution">
    <text evidence="1">The sequence shown here is derived from an EMBL/GenBank/DDBJ whole genome shotgun (WGS) entry which is preliminary data.</text>
</comment>
<gene>
    <name evidence="1" type="ORF">M5K25_021810</name>
</gene>
<protein>
    <submittedName>
        <fullName evidence="1">Uncharacterized protein</fullName>
    </submittedName>
</protein>
<sequence length="144" mass="16657">MKQYLAGIKGNIVACKKVSHDFQYQIQENLNKISKRRQQIQKYLEESVAILEGEATEEERGSSLLPKSPSSDAHHLLLDVKETGAYLNRFIQLKRRSYDPLDFTSIEMVDFWFAHKYRLKYVGDDDEVLECEEVGAFEMEGFSG</sequence>
<accession>A0ABD0UAP2</accession>
<reference evidence="1 2" key="1">
    <citation type="journal article" date="2024" name="Plant Biotechnol. J.">
        <title>Dendrobium thyrsiflorum genome and its molecular insights into genes involved in important horticultural traits.</title>
        <authorList>
            <person name="Chen B."/>
            <person name="Wang J.Y."/>
            <person name="Zheng P.J."/>
            <person name="Li K.L."/>
            <person name="Liang Y.M."/>
            <person name="Chen X.F."/>
            <person name="Zhang C."/>
            <person name="Zhao X."/>
            <person name="He X."/>
            <person name="Zhang G.Q."/>
            <person name="Liu Z.J."/>
            <person name="Xu Q."/>
        </authorList>
    </citation>
    <scope>NUCLEOTIDE SEQUENCE [LARGE SCALE GENOMIC DNA]</scope>
    <source>
        <strain evidence="1">GZMU011</strain>
    </source>
</reference>
<dbReference type="EMBL" id="JANQDX010000017">
    <property type="protein sequence ID" value="KAL0907402.1"/>
    <property type="molecule type" value="Genomic_DNA"/>
</dbReference>
<evidence type="ECO:0000313" key="2">
    <source>
        <dbReference type="Proteomes" id="UP001552299"/>
    </source>
</evidence>
<keyword evidence="2" id="KW-1185">Reference proteome</keyword>
<evidence type="ECO:0000313" key="1">
    <source>
        <dbReference type="EMBL" id="KAL0907402.1"/>
    </source>
</evidence>
<name>A0ABD0UAP2_DENTH</name>
<organism evidence="1 2">
    <name type="scientific">Dendrobium thyrsiflorum</name>
    <name type="common">Pinecone-like raceme dendrobium</name>
    <name type="synonym">Orchid</name>
    <dbReference type="NCBI Taxonomy" id="117978"/>
    <lineage>
        <taxon>Eukaryota</taxon>
        <taxon>Viridiplantae</taxon>
        <taxon>Streptophyta</taxon>
        <taxon>Embryophyta</taxon>
        <taxon>Tracheophyta</taxon>
        <taxon>Spermatophyta</taxon>
        <taxon>Magnoliopsida</taxon>
        <taxon>Liliopsida</taxon>
        <taxon>Asparagales</taxon>
        <taxon>Orchidaceae</taxon>
        <taxon>Epidendroideae</taxon>
        <taxon>Malaxideae</taxon>
        <taxon>Dendrobiinae</taxon>
        <taxon>Dendrobium</taxon>
    </lineage>
</organism>